<gene>
    <name evidence="2" type="ORF">SORDD15_01626</name>
</gene>
<dbReference type="Gene3D" id="3.30.420.40">
    <property type="match status" value="2"/>
</dbReference>
<dbReference type="SUPFAM" id="SSF53067">
    <property type="entry name" value="Actin-like ATPase domain"/>
    <property type="match status" value="1"/>
</dbReference>
<name>A0A139NVT6_STROR</name>
<evidence type="ECO:0000256" key="1">
    <source>
        <dbReference type="ARBA" id="ARBA00006479"/>
    </source>
</evidence>
<accession>A0A139NVT6</accession>
<dbReference type="Pfam" id="PF00480">
    <property type="entry name" value="ROK"/>
    <property type="match status" value="1"/>
</dbReference>
<comment type="similarity">
    <text evidence="1">Belongs to the ROK (NagC/XylR) family.</text>
</comment>
<keyword evidence="2" id="KW-0808">Transferase</keyword>
<dbReference type="PANTHER" id="PTHR18964:SF170">
    <property type="entry name" value="SUGAR KINASE"/>
    <property type="match status" value="1"/>
</dbReference>
<dbReference type="InterPro" id="IPR000600">
    <property type="entry name" value="ROK"/>
</dbReference>
<dbReference type="GO" id="GO:0009384">
    <property type="term" value="F:N-acylmannosamine kinase activity"/>
    <property type="evidence" value="ECO:0007669"/>
    <property type="project" value="UniProtKB-EC"/>
</dbReference>
<dbReference type="PANTHER" id="PTHR18964">
    <property type="entry name" value="ROK (REPRESSOR, ORF, KINASE) FAMILY"/>
    <property type="match status" value="1"/>
</dbReference>
<protein>
    <submittedName>
        <fullName evidence="2">N-acetylmannosamine kinase</fullName>
        <ecNumber evidence="2">2.7.1.60</ecNumber>
    </submittedName>
</protein>
<dbReference type="AlphaFoldDB" id="A0A139NVT6"/>
<keyword evidence="2" id="KW-0418">Kinase</keyword>
<dbReference type="PATRIC" id="fig|1303.78.peg.1707"/>
<comment type="caution">
    <text evidence="2">The sequence shown here is derived from an EMBL/GenBank/DDBJ whole genome shotgun (WGS) entry which is preliminary data.</text>
</comment>
<reference evidence="2 3" key="1">
    <citation type="submission" date="2016-01" db="EMBL/GenBank/DDBJ databases">
        <title>Highly variable Streptococcus oralis are common among viridans streptococci isolated from primates.</title>
        <authorList>
            <person name="Denapaite D."/>
            <person name="Rieger M."/>
            <person name="Koendgen S."/>
            <person name="Brueckner R."/>
            <person name="Ochigava I."/>
            <person name="Kappeler P."/>
            <person name="Maetz-Rensing K."/>
            <person name="Leendertz F."/>
            <person name="Hakenbeck R."/>
        </authorList>
    </citation>
    <scope>NUCLEOTIDE SEQUENCE [LARGE SCALE GENOMIC DNA]</scope>
    <source>
        <strain evidence="2 3">DD15</strain>
    </source>
</reference>
<evidence type="ECO:0000313" key="3">
    <source>
        <dbReference type="Proteomes" id="UP000070678"/>
    </source>
</evidence>
<dbReference type="RefSeq" id="WP_061416256.1">
    <property type="nucleotide sequence ID" value="NZ_KQ969522.1"/>
</dbReference>
<sequence length="289" mass="31327">MTIATIDIGGTGIKFASLTPDGKILDKASTPTPESLEDLLTWLDQYLSAQTYRGIAMSVPGAVNQETGVIDGFSAVPYIHGFSWYETLRRYQIPVHLENDANCVGLSELLAHPEIGNAACVVVGTGIGGAMIINGKLHRGRHGLGGEFGYMTTLAPAENLNNWSQLASTGSLVRHVIEKSGRTDWDGRKIYQEAAAGNALCQEAIGRMNRNLAQGLLNIQYLIDPDVISLGGSISQNSDFIAGVKKAVDKLVEDYEEYTVAPLIRACTYHADANLYGALVNWLQEEKEW</sequence>
<organism evidence="2 3">
    <name type="scientific">Streptococcus oralis</name>
    <dbReference type="NCBI Taxonomy" id="1303"/>
    <lineage>
        <taxon>Bacteria</taxon>
        <taxon>Bacillati</taxon>
        <taxon>Bacillota</taxon>
        <taxon>Bacilli</taxon>
        <taxon>Lactobacillales</taxon>
        <taxon>Streptococcaceae</taxon>
        <taxon>Streptococcus</taxon>
    </lineage>
</organism>
<proteinExistence type="inferred from homology"/>
<dbReference type="EMBL" id="LQNX01000068">
    <property type="protein sequence ID" value="KXT80118.1"/>
    <property type="molecule type" value="Genomic_DNA"/>
</dbReference>
<dbReference type="InterPro" id="IPR043129">
    <property type="entry name" value="ATPase_NBD"/>
</dbReference>
<dbReference type="Proteomes" id="UP000070678">
    <property type="component" value="Unassembled WGS sequence"/>
</dbReference>
<dbReference type="CDD" id="cd24152">
    <property type="entry name" value="ASKHA_NBD_ROK-like"/>
    <property type="match status" value="1"/>
</dbReference>
<dbReference type="EC" id="2.7.1.60" evidence="2"/>
<evidence type="ECO:0000313" key="2">
    <source>
        <dbReference type="EMBL" id="KXT80118.1"/>
    </source>
</evidence>